<reference evidence="1 2" key="1">
    <citation type="journal article" date="2018" name="Sci. Rep.">
        <title>Genomic signatures of local adaptation to the degree of environmental predictability in rotifers.</title>
        <authorList>
            <person name="Franch-Gras L."/>
            <person name="Hahn C."/>
            <person name="Garcia-Roger E.M."/>
            <person name="Carmona M.J."/>
            <person name="Serra M."/>
            <person name="Gomez A."/>
        </authorList>
    </citation>
    <scope>NUCLEOTIDE SEQUENCE [LARGE SCALE GENOMIC DNA]</scope>
    <source>
        <strain evidence="1">HYR1</strain>
    </source>
</reference>
<gene>
    <name evidence="1" type="ORF">BpHYR1_026479</name>
</gene>
<organism evidence="1 2">
    <name type="scientific">Brachionus plicatilis</name>
    <name type="common">Marine rotifer</name>
    <name type="synonym">Brachionus muelleri</name>
    <dbReference type="NCBI Taxonomy" id="10195"/>
    <lineage>
        <taxon>Eukaryota</taxon>
        <taxon>Metazoa</taxon>
        <taxon>Spiralia</taxon>
        <taxon>Gnathifera</taxon>
        <taxon>Rotifera</taxon>
        <taxon>Eurotatoria</taxon>
        <taxon>Monogononta</taxon>
        <taxon>Pseudotrocha</taxon>
        <taxon>Ploima</taxon>
        <taxon>Brachionidae</taxon>
        <taxon>Brachionus</taxon>
    </lineage>
</organism>
<sequence>MHPELYIFLLLIGFYKWNIKLLYIMCILISCSSSSLVVKKLEDWRPLVYNQDHMKRKNFFQIFSISVQKTCYLGLELVTLEDPNIQNHQHWDNKDLFYLETFHKLLSPDLDFINILCI</sequence>
<comment type="caution">
    <text evidence="1">The sequence shown here is derived from an EMBL/GenBank/DDBJ whole genome shotgun (WGS) entry which is preliminary data.</text>
</comment>
<evidence type="ECO:0000313" key="1">
    <source>
        <dbReference type="EMBL" id="RNA10566.1"/>
    </source>
</evidence>
<dbReference type="AlphaFoldDB" id="A0A3M7QGK1"/>
<accession>A0A3M7QGK1</accession>
<proteinExistence type="predicted"/>
<dbReference type="EMBL" id="REGN01006159">
    <property type="protein sequence ID" value="RNA10566.1"/>
    <property type="molecule type" value="Genomic_DNA"/>
</dbReference>
<dbReference type="Proteomes" id="UP000276133">
    <property type="component" value="Unassembled WGS sequence"/>
</dbReference>
<name>A0A3M7QGK1_BRAPC</name>
<evidence type="ECO:0000313" key="2">
    <source>
        <dbReference type="Proteomes" id="UP000276133"/>
    </source>
</evidence>
<keyword evidence="2" id="KW-1185">Reference proteome</keyword>
<protein>
    <submittedName>
        <fullName evidence="1">Uncharacterized protein</fullName>
    </submittedName>
</protein>